<feature type="transmembrane region" description="Helical" evidence="16">
    <location>
        <begin position="309"/>
        <end position="326"/>
    </location>
</feature>
<evidence type="ECO:0000259" key="17">
    <source>
        <dbReference type="PROSITE" id="PS50262"/>
    </source>
</evidence>
<dbReference type="PRINTS" id="PR01788">
    <property type="entry name" value="PROSTANOIDR"/>
</dbReference>
<keyword evidence="6 16" id="KW-0472">Membrane</keyword>
<dbReference type="PRINTS" id="PR00581">
    <property type="entry name" value="PRSTNOIDEP2R"/>
</dbReference>
<keyword evidence="3 14" id="KW-0812">Transmembrane</keyword>
<dbReference type="GO" id="GO:0071380">
    <property type="term" value="P:cellular response to prostaglandin E stimulus"/>
    <property type="evidence" value="ECO:0007669"/>
    <property type="project" value="TreeGrafter"/>
</dbReference>
<dbReference type="SUPFAM" id="SSF81321">
    <property type="entry name" value="Family A G protein-coupled receptor-like"/>
    <property type="match status" value="1"/>
</dbReference>
<keyword evidence="8 14" id="KW-0675">Receptor</keyword>
<comment type="similarity">
    <text evidence="14">Belongs to the G-protein coupled receptor 1 family.</text>
</comment>
<evidence type="ECO:0000256" key="4">
    <source>
        <dbReference type="ARBA" id="ARBA00022989"/>
    </source>
</evidence>
<evidence type="ECO:0000256" key="12">
    <source>
        <dbReference type="ARBA" id="ARBA00067998"/>
    </source>
</evidence>
<feature type="region of interest" description="Disordered" evidence="15">
    <location>
        <begin position="345"/>
        <end position="370"/>
    </location>
</feature>
<keyword evidence="7" id="KW-1015">Disulfide bond</keyword>
<keyword evidence="19" id="KW-1185">Reference proteome</keyword>
<dbReference type="InterPro" id="IPR001923">
    <property type="entry name" value="Prostglndn_EP2_rcpt"/>
</dbReference>
<feature type="transmembrane region" description="Helical" evidence="16">
    <location>
        <begin position="143"/>
        <end position="167"/>
    </location>
</feature>
<accession>A0A8D0G8H6</accession>
<feature type="transmembrane region" description="Helical" evidence="16">
    <location>
        <begin position="267"/>
        <end position="289"/>
    </location>
</feature>
<reference evidence="18" key="2">
    <citation type="submission" date="2025-09" db="UniProtKB">
        <authorList>
            <consortium name="Ensembl"/>
        </authorList>
    </citation>
    <scope>IDENTIFICATION</scope>
</reference>
<feature type="compositionally biased region" description="Basic and acidic residues" evidence="15">
    <location>
        <begin position="345"/>
        <end position="360"/>
    </location>
</feature>
<reference evidence="18" key="1">
    <citation type="submission" date="2025-08" db="UniProtKB">
        <authorList>
            <consortium name="Ensembl"/>
        </authorList>
    </citation>
    <scope>IDENTIFICATION</scope>
</reference>
<evidence type="ECO:0000256" key="16">
    <source>
        <dbReference type="SAM" id="Phobius"/>
    </source>
</evidence>
<name>A0A8D0G8H6_SPHPU</name>
<keyword evidence="9" id="KW-0325">Glycoprotein</keyword>
<dbReference type="GO" id="GO:0007204">
    <property type="term" value="P:positive regulation of cytosolic calcium ion concentration"/>
    <property type="evidence" value="ECO:0007669"/>
    <property type="project" value="TreeGrafter"/>
</dbReference>
<dbReference type="GO" id="GO:0007189">
    <property type="term" value="P:adenylate cyclase-activating G protein-coupled receptor signaling pathway"/>
    <property type="evidence" value="ECO:0007669"/>
    <property type="project" value="Ensembl"/>
</dbReference>
<feature type="transmembrane region" description="Helical" evidence="16">
    <location>
        <begin position="20"/>
        <end position="40"/>
    </location>
</feature>
<gene>
    <name evidence="18" type="primary">PTGER2</name>
</gene>
<proteinExistence type="inferred from homology"/>
<evidence type="ECO:0000256" key="3">
    <source>
        <dbReference type="ARBA" id="ARBA00022692"/>
    </source>
</evidence>
<dbReference type="GO" id="GO:0006954">
    <property type="term" value="P:inflammatory response"/>
    <property type="evidence" value="ECO:0007669"/>
    <property type="project" value="TreeGrafter"/>
</dbReference>
<dbReference type="GeneTree" id="ENSGT01050000244902"/>
<comment type="function">
    <text evidence="11">Receptor for prostaglandin E2 (PGE2). The activity of this receptor is mediated by G(s) proteins that stimulate adenylate cyclase. The subsequent raise in intracellular cAMP is responsible for the relaxing effect of this receptor on smooth muscle.</text>
</comment>
<evidence type="ECO:0000313" key="19">
    <source>
        <dbReference type="Proteomes" id="UP000694392"/>
    </source>
</evidence>
<evidence type="ECO:0000256" key="8">
    <source>
        <dbReference type="ARBA" id="ARBA00023170"/>
    </source>
</evidence>
<dbReference type="OMA" id="CSVSPFV"/>
<evidence type="ECO:0000256" key="13">
    <source>
        <dbReference type="ARBA" id="ARBA00080542"/>
    </source>
</evidence>
<dbReference type="PROSITE" id="PS50262">
    <property type="entry name" value="G_PROTEIN_RECEP_F1_2"/>
    <property type="match status" value="1"/>
</dbReference>
<comment type="subcellular location">
    <subcellularLocation>
        <location evidence="1">Cell membrane</location>
        <topology evidence="1">Multi-pass membrane protein</topology>
    </subcellularLocation>
</comment>
<feature type="transmembrane region" description="Helical" evidence="16">
    <location>
        <begin position="101"/>
        <end position="122"/>
    </location>
</feature>
<organism evidence="18 19">
    <name type="scientific">Sphenodon punctatus</name>
    <name type="common">Tuatara</name>
    <name type="synonym">Hatteria punctata</name>
    <dbReference type="NCBI Taxonomy" id="8508"/>
    <lineage>
        <taxon>Eukaryota</taxon>
        <taxon>Metazoa</taxon>
        <taxon>Chordata</taxon>
        <taxon>Craniata</taxon>
        <taxon>Vertebrata</taxon>
        <taxon>Euteleostomi</taxon>
        <taxon>Lepidosauria</taxon>
        <taxon>Sphenodontia</taxon>
        <taxon>Sphenodontidae</taxon>
        <taxon>Sphenodon</taxon>
    </lineage>
</organism>
<keyword evidence="4 16" id="KW-1133">Transmembrane helix</keyword>
<feature type="transmembrane region" description="Helical" evidence="16">
    <location>
        <begin position="197"/>
        <end position="227"/>
    </location>
</feature>
<evidence type="ECO:0000256" key="9">
    <source>
        <dbReference type="ARBA" id="ARBA00023180"/>
    </source>
</evidence>
<feature type="domain" description="G-protein coupled receptors family 1 profile" evidence="17">
    <location>
        <begin position="31"/>
        <end position="323"/>
    </location>
</feature>
<feature type="transmembrane region" description="Helical" evidence="16">
    <location>
        <begin position="60"/>
        <end position="81"/>
    </location>
</feature>
<keyword evidence="2" id="KW-1003">Cell membrane</keyword>
<evidence type="ECO:0000256" key="11">
    <source>
        <dbReference type="ARBA" id="ARBA00055790"/>
    </source>
</evidence>
<keyword evidence="5 14" id="KW-0297">G-protein coupled receptor</keyword>
<dbReference type="InterPro" id="IPR008365">
    <property type="entry name" value="Prostanoid_rcpt"/>
</dbReference>
<evidence type="ECO:0000256" key="5">
    <source>
        <dbReference type="ARBA" id="ARBA00023040"/>
    </source>
</evidence>
<dbReference type="AlphaFoldDB" id="A0A8D0G8H6"/>
<dbReference type="PROSITE" id="PS00237">
    <property type="entry name" value="G_PROTEIN_RECEP_F1_1"/>
    <property type="match status" value="1"/>
</dbReference>
<dbReference type="GO" id="GO:0004957">
    <property type="term" value="F:prostaglandin E receptor activity"/>
    <property type="evidence" value="ECO:0007669"/>
    <property type="project" value="Ensembl"/>
</dbReference>
<evidence type="ECO:0000256" key="1">
    <source>
        <dbReference type="ARBA" id="ARBA00004651"/>
    </source>
</evidence>
<dbReference type="InterPro" id="IPR000276">
    <property type="entry name" value="GPCR_Rhodpsn"/>
</dbReference>
<dbReference type="Proteomes" id="UP000694392">
    <property type="component" value="Unplaced"/>
</dbReference>
<dbReference type="Pfam" id="PF00001">
    <property type="entry name" value="7tm_1"/>
    <property type="match status" value="1"/>
</dbReference>
<dbReference type="InterPro" id="IPR017452">
    <property type="entry name" value="GPCR_Rhodpsn_7TM"/>
</dbReference>
<dbReference type="Gene3D" id="1.20.1070.10">
    <property type="entry name" value="Rhodopsin 7-helix transmembrane proteins"/>
    <property type="match status" value="1"/>
</dbReference>
<evidence type="ECO:0000256" key="7">
    <source>
        <dbReference type="ARBA" id="ARBA00023157"/>
    </source>
</evidence>
<evidence type="ECO:0000256" key="6">
    <source>
        <dbReference type="ARBA" id="ARBA00023136"/>
    </source>
</evidence>
<dbReference type="GO" id="GO:0005886">
    <property type="term" value="C:plasma membrane"/>
    <property type="evidence" value="ECO:0007669"/>
    <property type="project" value="UniProtKB-SubCell"/>
</dbReference>
<evidence type="ECO:0000256" key="14">
    <source>
        <dbReference type="RuleBase" id="RU000688"/>
    </source>
</evidence>
<evidence type="ECO:0000256" key="15">
    <source>
        <dbReference type="SAM" id="MobiDB-lite"/>
    </source>
</evidence>
<protein>
    <recommendedName>
        <fullName evidence="12">Prostaglandin E2 receptor EP2 subtype</fullName>
    </recommendedName>
    <alternativeName>
        <fullName evidence="13">Prostanoid EP2 receptor</fullName>
    </alternativeName>
</protein>
<sequence>MKGTRCEEQTVLPDGESPAIAAVMFSAGLLGNLTALGLLLAGRRRSSRTGRPPLSPFQVLLSGLVVTDLLGTCLVSPVVLASYGLGRTLLGLTPGGSVCRYFAFAMSFFGLATMLALLAMALERSLALGAPYFYQRLLASPRAGLLLAALPALDGLAALFCALPLLLDFGRFVQYCPGTWCFIQMHPPPVGDAGGSVLIYSLLYASLLLLLILAVLLCNLTVILNLVRMHRRGPVARCRLGGQQPQPAGGAEGGCGGRRRLSMTEELDHLILLSLMTVIFLICSLPFTIRAFMNKFIQDGDYKEDLRALRFLSINSIIDPWVFAILRPSVLRLMRSVLCCQMPPKTEDNNARTSPTDKSKSAKPMDLCRQ</sequence>
<dbReference type="Ensembl" id="ENSSPUT00000005179.1">
    <property type="protein sequence ID" value="ENSSPUP00000004873.1"/>
    <property type="gene ID" value="ENSSPUG00000003776.1"/>
</dbReference>
<dbReference type="PANTHER" id="PTHR11866:SF8">
    <property type="entry name" value="PROSTAGLANDIN E2 RECEPTOR EP2 SUBTYPE"/>
    <property type="match status" value="1"/>
</dbReference>
<keyword evidence="10 14" id="KW-0807">Transducer</keyword>
<evidence type="ECO:0000256" key="2">
    <source>
        <dbReference type="ARBA" id="ARBA00022475"/>
    </source>
</evidence>
<evidence type="ECO:0000256" key="10">
    <source>
        <dbReference type="ARBA" id="ARBA00023224"/>
    </source>
</evidence>
<evidence type="ECO:0000313" key="18">
    <source>
        <dbReference type="Ensembl" id="ENSSPUP00000004873.1"/>
    </source>
</evidence>
<dbReference type="PRINTS" id="PR00237">
    <property type="entry name" value="GPCRRHODOPSN"/>
</dbReference>
<dbReference type="FunFam" id="1.20.1070.10:FF:000212">
    <property type="entry name" value="Prostaglandin E2 receptor EP2 subtype"/>
    <property type="match status" value="1"/>
</dbReference>
<dbReference type="PANTHER" id="PTHR11866">
    <property type="entry name" value="G-PROTEIN COUPLED RECEPTOR FAMILY 1 MEMBER"/>
    <property type="match status" value="1"/>
</dbReference>